<feature type="domain" description="Cullin family profile" evidence="7">
    <location>
        <begin position="476"/>
        <end position="724"/>
    </location>
</feature>
<comment type="similarity">
    <text evidence="1 4 5">Belongs to the cullin family.</text>
</comment>
<dbReference type="InterPro" id="IPR001373">
    <property type="entry name" value="Cullin_N"/>
</dbReference>
<dbReference type="SMART" id="SM00182">
    <property type="entry name" value="CULLIN"/>
    <property type="match status" value="1"/>
</dbReference>
<evidence type="ECO:0000256" key="4">
    <source>
        <dbReference type="PROSITE-ProRule" id="PRU00330"/>
    </source>
</evidence>
<dbReference type="InterPro" id="IPR036317">
    <property type="entry name" value="Cullin_homology_sf"/>
</dbReference>
<dbReference type="AlphaFoldDB" id="A0AA43QS25"/>
<dbReference type="FunFam" id="1.20.1310.10:FF:000002">
    <property type="entry name" value="cullin-3 isoform X1"/>
    <property type="match status" value="1"/>
</dbReference>
<evidence type="ECO:0000256" key="3">
    <source>
        <dbReference type="ARBA" id="ARBA00022843"/>
    </source>
</evidence>
<dbReference type="InterPro" id="IPR045093">
    <property type="entry name" value="Cullin"/>
</dbReference>
<keyword evidence="2" id="KW-1017">Isopeptide bond</keyword>
<dbReference type="InterPro" id="IPR036390">
    <property type="entry name" value="WH_DNA-bd_sf"/>
</dbReference>
<dbReference type="EMBL" id="JAPUFD010000010">
    <property type="protein sequence ID" value="MDI1489863.1"/>
    <property type="molecule type" value="Genomic_DNA"/>
</dbReference>
<dbReference type="GO" id="GO:0031461">
    <property type="term" value="C:cullin-RING ubiquitin ligase complex"/>
    <property type="evidence" value="ECO:0007669"/>
    <property type="project" value="InterPro"/>
</dbReference>
<dbReference type="Pfam" id="PF00888">
    <property type="entry name" value="Cullin"/>
    <property type="match status" value="1"/>
</dbReference>
<dbReference type="Gene3D" id="1.10.10.10">
    <property type="entry name" value="Winged helix-like DNA-binding domain superfamily/Winged helix DNA-binding domain"/>
    <property type="match status" value="1"/>
</dbReference>
<dbReference type="GO" id="GO:0031625">
    <property type="term" value="F:ubiquitin protein ligase binding"/>
    <property type="evidence" value="ECO:0007669"/>
    <property type="project" value="InterPro"/>
</dbReference>
<name>A0AA43QS25_9LECA</name>
<dbReference type="Gene3D" id="1.20.1310.10">
    <property type="entry name" value="Cullin Repeats"/>
    <property type="match status" value="4"/>
</dbReference>
<evidence type="ECO:0000256" key="1">
    <source>
        <dbReference type="ARBA" id="ARBA00006019"/>
    </source>
</evidence>
<evidence type="ECO:0000256" key="6">
    <source>
        <dbReference type="SAM" id="MobiDB-lite"/>
    </source>
</evidence>
<accession>A0AA43QS25</accession>
<dbReference type="InterPro" id="IPR016159">
    <property type="entry name" value="Cullin_repeat-like_dom_sf"/>
</dbReference>
<evidence type="ECO:0000256" key="5">
    <source>
        <dbReference type="RuleBase" id="RU003829"/>
    </source>
</evidence>
<gene>
    <name evidence="8" type="ORF">OHK93_001062</name>
</gene>
<organism evidence="8 9">
    <name type="scientific">Ramalina farinacea</name>
    <dbReference type="NCBI Taxonomy" id="258253"/>
    <lineage>
        <taxon>Eukaryota</taxon>
        <taxon>Fungi</taxon>
        <taxon>Dikarya</taxon>
        <taxon>Ascomycota</taxon>
        <taxon>Pezizomycotina</taxon>
        <taxon>Lecanoromycetes</taxon>
        <taxon>OSLEUM clade</taxon>
        <taxon>Lecanoromycetidae</taxon>
        <taxon>Lecanorales</taxon>
        <taxon>Lecanorineae</taxon>
        <taxon>Ramalinaceae</taxon>
        <taxon>Ramalina</taxon>
    </lineage>
</organism>
<dbReference type="InterPro" id="IPR016158">
    <property type="entry name" value="Cullin_homology"/>
</dbReference>
<dbReference type="FunFam" id="1.10.10.10:FF:000014">
    <property type="entry name" value="Cullin 1"/>
    <property type="match status" value="1"/>
</dbReference>
<evidence type="ECO:0000256" key="2">
    <source>
        <dbReference type="ARBA" id="ARBA00022499"/>
    </source>
</evidence>
<dbReference type="Gene3D" id="3.30.230.130">
    <property type="entry name" value="Cullin, Chain C, Domain 2"/>
    <property type="match status" value="1"/>
</dbReference>
<dbReference type="GO" id="GO:0006511">
    <property type="term" value="P:ubiquitin-dependent protein catabolic process"/>
    <property type="evidence" value="ECO:0007669"/>
    <property type="project" value="InterPro"/>
</dbReference>
<dbReference type="Pfam" id="PF26557">
    <property type="entry name" value="Cullin_AB"/>
    <property type="match status" value="1"/>
</dbReference>
<dbReference type="InterPro" id="IPR019559">
    <property type="entry name" value="Cullin_neddylation_domain"/>
</dbReference>
<dbReference type="SUPFAM" id="SSF46785">
    <property type="entry name" value="Winged helix' DNA-binding domain"/>
    <property type="match status" value="1"/>
</dbReference>
<evidence type="ECO:0000259" key="7">
    <source>
        <dbReference type="PROSITE" id="PS50069"/>
    </source>
</evidence>
<proteinExistence type="inferred from homology"/>
<evidence type="ECO:0000313" key="8">
    <source>
        <dbReference type="EMBL" id="MDI1489863.1"/>
    </source>
</evidence>
<dbReference type="SMART" id="SM00884">
    <property type="entry name" value="Cullin_Nedd8"/>
    <property type="match status" value="1"/>
</dbReference>
<keyword evidence="3" id="KW-0832">Ubl conjugation</keyword>
<dbReference type="Pfam" id="PF10557">
    <property type="entry name" value="Cullin_Nedd8"/>
    <property type="match status" value="1"/>
</dbReference>
<dbReference type="PROSITE" id="PS01256">
    <property type="entry name" value="CULLIN_1"/>
    <property type="match status" value="1"/>
</dbReference>
<dbReference type="PROSITE" id="PS50069">
    <property type="entry name" value="CULLIN_2"/>
    <property type="match status" value="1"/>
</dbReference>
<dbReference type="FunFam" id="3.30.230.130:FF:000011">
    <property type="entry name" value="SCF ubiquitin ligase subunit CulC, putative"/>
    <property type="match status" value="1"/>
</dbReference>
<dbReference type="PANTHER" id="PTHR11932">
    <property type="entry name" value="CULLIN"/>
    <property type="match status" value="1"/>
</dbReference>
<comment type="caution">
    <text evidence="8">The sequence shown here is derived from an EMBL/GenBank/DDBJ whole genome shotgun (WGS) entry which is preliminary data.</text>
</comment>
<dbReference type="InterPro" id="IPR036388">
    <property type="entry name" value="WH-like_DNA-bd_sf"/>
</dbReference>
<protein>
    <recommendedName>
        <fullName evidence="7">Cullin family profile domain-containing protein</fullName>
    </recommendedName>
</protein>
<keyword evidence="9" id="KW-1185">Reference proteome</keyword>
<feature type="region of interest" description="Disordered" evidence="6">
    <location>
        <begin position="1"/>
        <end position="28"/>
    </location>
</feature>
<reference evidence="8" key="1">
    <citation type="journal article" date="2023" name="Genome Biol. Evol.">
        <title>First Whole Genome Sequence and Flow Cytometry Genome Size Data for the Lichen-Forming Fungus Ramalina farinacea (Ascomycota).</title>
        <authorList>
            <person name="Llewellyn T."/>
            <person name="Mian S."/>
            <person name="Hill R."/>
            <person name="Leitch I.J."/>
            <person name="Gaya E."/>
        </authorList>
    </citation>
    <scope>NUCLEOTIDE SEQUENCE</scope>
    <source>
        <strain evidence="8">LIQ254RAFAR</strain>
    </source>
</reference>
<dbReference type="SUPFAM" id="SSF75632">
    <property type="entry name" value="Cullin homology domain"/>
    <property type="match status" value="1"/>
</dbReference>
<dbReference type="FunFam" id="1.20.1310.10:FF:000061">
    <property type="entry name" value="Related to cullulin 3"/>
    <property type="match status" value="1"/>
</dbReference>
<dbReference type="InterPro" id="IPR059120">
    <property type="entry name" value="Cullin-like_AB"/>
</dbReference>
<dbReference type="InterPro" id="IPR016157">
    <property type="entry name" value="Cullin_CS"/>
</dbReference>
<dbReference type="FunFam" id="1.20.1310.10:FF:000036">
    <property type="entry name" value="SCF ubiquitin ligase subunit CulC, putative"/>
    <property type="match status" value="1"/>
</dbReference>
<dbReference type="SUPFAM" id="SSF74788">
    <property type="entry name" value="Cullin repeat-like"/>
    <property type="match status" value="1"/>
</dbReference>
<evidence type="ECO:0000313" key="9">
    <source>
        <dbReference type="Proteomes" id="UP001161017"/>
    </source>
</evidence>
<dbReference type="FunFam" id="1.20.1310.10:FF:000001">
    <property type="entry name" value="Cullin 3"/>
    <property type="match status" value="1"/>
</dbReference>
<dbReference type="Proteomes" id="UP001161017">
    <property type="component" value="Unassembled WGS sequence"/>
</dbReference>
<sequence>MLQPQKSREQSTVNTCLVSGRGSGAPSALERHRQAEHYDGRSDAVDFDEAWNILRSSLHEIHSKNASQLSFEELYRHAYKLVLKKKGELLYQKVKDFEEDWLAQTVQPQVLASISPTILCLETEAATIAATVNEKRADGEKLLRSLKGAWEDHNLCMNMITDVLMYMERVYCKDFRKPSIFTASMGQFRDCVLRSPIQSDHDRRTTIGKLVTAVILYQIHMDREGDIIDKALLKSCVYMLEGLFESEEEDESTRLYLTSFEEDFLLASRAFYSTEGSRLLLDADAGTFCRHARKRADEERDRCRSTLSPLTLPKIKAVIEEELIRRHLGDVIALENSGVRYMLDNDLVDELEMIYDLSARVDSDKVELRKAVQGRIKQLGTDVNHAASNVGMSGVVKQALPKPEITNAETGETEPQVKALDKPVNQQTAAAIQWVDDVLRLKQKYDLVLLQAFQGDQILQTAITRSFSDFINELDRSSEYLSLFFDDHMRKGIKGKTENEVDVLIEQGILLLGYIQDKDMFERYYKKHLSKRLLMKRSISMDAERQMISKMKLAVGNAFTTRIEKMFLDMNTSADLTSSYKQYVNSLGDPDPRRVELDVSVLTSTVWPVETLMTSTKEGESRSACIFPAGIERVKHGFQKFYLGKHSGRQLTWQAKLGTAEVRGFFPECKGQKKTRDLTVSTHGMLILLLFNDMGKDDTITCEEIQARTNIPMNDLFRNLQSLSVAPKTRILRKTPMSKDVKLSDRFSFNESYYNPAQKIKVLLVTSGNQVEGLEERSETERKNDDERQGVIDAALVRIMKQRKELAHQKLIAEVIGQLNTRFSPDIPMVKKRIESLIEREYLERLEKEPASYRYLA</sequence>